<dbReference type="AlphaFoldDB" id="A0A8J9ZGJ3"/>
<evidence type="ECO:0000313" key="3">
    <source>
        <dbReference type="EMBL" id="CAH1254248.1"/>
    </source>
</evidence>
<evidence type="ECO:0000256" key="1">
    <source>
        <dbReference type="SAM" id="Phobius"/>
    </source>
</evidence>
<proteinExistence type="predicted"/>
<evidence type="ECO:0000256" key="2">
    <source>
        <dbReference type="SAM" id="SignalP"/>
    </source>
</evidence>
<feature type="transmembrane region" description="Helical" evidence="1">
    <location>
        <begin position="193"/>
        <end position="212"/>
    </location>
</feature>
<gene>
    <name evidence="3" type="primary">Hypp1327</name>
    <name evidence="3" type="ORF">BLAG_LOCUS13730</name>
</gene>
<dbReference type="EMBL" id="OV696687">
    <property type="protein sequence ID" value="CAH1254248.1"/>
    <property type="molecule type" value="Genomic_DNA"/>
</dbReference>
<dbReference type="OrthoDB" id="10310902at2759"/>
<keyword evidence="4" id="KW-1185">Reference proteome</keyword>
<sequence length="213" mass="23049">MWSVWCSAVITCAVLLSVSDLGKGTDLWTICAGGGTQHSAGKAAAGHRERLVHETDEMRETVLIEVDLELHEMTEQKQKDVAELLTEAIVAELQESSASGALDNNRISDMVRRDVSVATVHPSPHFPYGTERGTTVIGYYATFDCSAQLLPGSLLKQVVMNSRTRLEQAAGGEMIEDPVMFIRGETEGSDLHLGYFAGVALLISLALVLIYIG</sequence>
<dbReference type="Proteomes" id="UP000838412">
    <property type="component" value="Chromosome 2"/>
</dbReference>
<accession>A0A8J9ZGJ3</accession>
<feature type="signal peptide" evidence="2">
    <location>
        <begin position="1"/>
        <end position="24"/>
    </location>
</feature>
<keyword evidence="1" id="KW-0472">Membrane</keyword>
<evidence type="ECO:0000313" key="4">
    <source>
        <dbReference type="Proteomes" id="UP000838412"/>
    </source>
</evidence>
<reference evidence="3" key="1">
    <citation type="submission" date="2022-01" db="EMBL/GenBank/DDBJ databases">
        <authorList>
            <person name="Braso-Vives M."/>
        </authorList>
    </citation>
    <scope>NUCLEOTIDE SEQUENCE</scope>
</reference>
<keyword evidence="1" id="KW-0812">Transmembrane</keyword>
<keyword evidence="1" id="KW-1133">Transmembrane helix</keyword>
<organism evidence="3 4">
    <name type="scientific">Branchiostoma lanceolatum</name>
    <name type="common">Common lancelet</name>
    <name type="synonym">Amphioxus lanceolatum</name>
    <dbReference type="NCBI Taxonomy" id="7740"/>
    <lineage>
        <taxon>Eukaryota</taxon>
        <taxon>Metazoa</taxon>
        <taxon>Chordata</taxon>
        <taxon>Cephalochordata</taxon>
        <taxon>Leptocardii</taxon>
        <taxon>Amphioxiformes</taxon>
        <taxon>Branchiostomatidae</taxon>
        <taxon>Branchiostoma</taxon>
    </lineage>
</organism>
<keyword evidence="2" id="KW-0732">Signal</keyword>
<name>A0A8J9ZGJ3_BRALA</name>
<protein>
    <submittedName>
        <fullName evidence="3">Hypp1327 protein</fullName>
    </submittedName>
</protein>
<feature type="chain" id="PRO_5035443653" evidence="2">
    <location>
        <begin position="25"/>
        <end position="213"/>
    </location>
</feature>